<organism evidence="3">
    <name type="scientific">Amorphochlora amoebiformis</name>
    <dbReference type="NCBI Taxonomy" id="1561963"/>
    <lineage>
        <taxon>Eukaryota</taxon>
        <taxon>Sar</taxon>
        <taxon>Rhizaria</taxon>
        <taxon>Cercozoa</taxon>
        <taxon>Chlorarachniophyceae</taxon>
        <taxon>Amorphochlora</taxon>
    </lineage>
</organism>
<evidence type="ECO:0008006" key="4">
    <source>
        <dbReference type="Google" id="ProtNLM"/>
    </source>
</evidence>
<feature type="compositionally biased region" description="Acidic residues" evidence="2">
    <location>
        <begin position="1"/>
        <end position="10"/>
    </location>
</feature>
<dbReference type="InterPro" id="IPR038322">
    <property type="entry name" value="Pex19_C_sf"/>
</dbReference>
<dbReference type="AlphaFoldDB" id="A0A7S0DTQ4"/>
<dbReference type="GO" id="GO:0033328">
    <property type="term" value="F:peroxisome membrane targeting sequence binding"/>
    <property type="evidence" value="ECO:0007669"/>
    <property type="project" value="TreeGrafter"/>
</dbReference>
<name>A0A7S0DTQ4_9EUKA</name>
<dbReference type="EMBL" id="HBEM01033067">
    <property type="protein sequence ID" value="CAD8463615.1"/>
    <property type="molecule type" value="Transcribed_RNA"/>
</dbReference>
<evidence type="ECO:0000313" key="3">
    <source>
        <dbReference type="EMBL" id="CAD8463615.1"/>
    </source>
</evidence>
<evidence type="ECO:0000256" key="2">
    <source>
        <dbReference type="SAM" id="MobiDB-lite"/>
    </source>
</evidence>
<evidence type="ECO:0000256" key="1">
    <source>
        <dbReference type="SAM" id="Coils"/>
    </source>
</evidence>
<dbReference type="InterPro" id="IPR006708">
    <property type="entry name" value="Pex19"/>
</dbReference>
<accession>A0A7S0DTQ4</accession>
<feature type="coiled-coil region" evidence="1">
    <location>
        <begin position="77"/>
        <end position="104"/>
    </location>
</feature>
<dbReference type="Pfam" id="PF04614">
    <property type="entry name" value="Pex19"/>
    <property type="match status" value="1"/>
</dbReference>
<dbReference type="GO" id="GO:0005778">
    <property type="term" value="C:peroxisomal membrane"/>
    <property type="evidence" value="ECO:0007669"/>
    <property type="project" value="TreeGrafter"/>
</dbReference>
<sequence>MADDPDDLDAMLDGALAEFDDDEPIPVSAAAPAASPSKPGTKTDITQSPVKEVPIASKNAENSEKKSSSGSAEGKLLKNFQNILDNLSKEAVNDEEVKKAVEDMEAVLKNTSPEALPDGWKKTGGIDYLLKGLSLKEEDLPKQTEEDALQTLLSELEKLGIDPEEKEGQGPAGSMDSVLDQMIGKMMSKEYLYPAVKEITDKFPDFLEKNKGKLSTEEAKQYKDQYDCFKELCKIFETNDENDETTSKKVVEMMSKMQSYGPPPKEIMSGLLPGVSFGPNGMPQMGEIKSGDGQECAVM</sequence>
<dbReference type="PANTHER" id="PTHR12774:SF2">
    <property type="entry name" value="PEROXISOMAL BIOGENESIS FACTOR 19"/>
    <property type="match status" value="1"/>
</dbReference>
<proteinExistence type="predicted"/>
<reference evidence="3" key="1">
    <citation type="submission" date="2021-01" db="EMBL/GenBank/DDBJ databases">
        <authorList>
            <person name="Corre E."/>
            <person name="Pelletier E."/>
            <person name="Niang G."/>
            <person name="Scheremetjew M."/>
            <person name="Finn R."/>
            <person name="Kale V."/>
            <person name="Holt S."/>
            <person name="Cochrane G."/>
            <person name="Meng A."/>
            <person name="Brown T."/>
            <person name="Cohen L."/>
        </authorList>
    </citation>
    <scope>NUCLEOTIDE SEQUENCE</scope>
    <source>
        <strain evidence="3">CCMP2058</strain>
    </source>
</reference>
<gene>
    <name evidence="3" type="ORF">LAMO00422_LOCUS22578</name>
</gene>
<protein>
    <recommendedName>
        <fullName evidence="4">Peroxin-19</fullName>
    </recommendedName>
</protein>
<feature type="region of interest" description="Disordered" evidence="2">
    <location>
        <begin position="1"/>
        <end position="74"/>
    </location>
</feature>
<dbReference type="GO" id="GO:0045046">
    <property type="term" value="P:protein import into peroxisome membrane"/>
    <property type="evidence" value="ECO:0007669"/>
    <property type="project" value="TreeGrafter"/>
</dbReference>
<dbReference type="PANTHER" id="PTHR12774">
    <property type="entry name" value="PEROXISOMAL BIOGENESIS FACTOR 19"/>
    <property type="match status" value="1"/>
</dbReference>
<dbReference type="Gene3D" id="1.20.120.900">
    <property type="entry name" value="Pex19, mPTS binding domain"/>
    <property type="match status" value="1"/>
</dbReference>
<feature type="compositionally biased region" description="Low complexity" evidence="2">
    <location>
        <begin position="25"/>
        <end position="39"/>
    </location>
</feature>
<keyword evidence="1" id="KW-0175">Coiled coil</keyword>